<name>A0A2N3Y1P9_SACSN</name>
<evidence type="ECO:0000313" key="4">
    <source>
        <dbReference type="Proteomes" id="UP000233786"/>
    </source>
</evidence>
<sequence>MPAELGQTSDPKALIPGAPDALQERARVLGARAEDSIRAGEALKQIDTGAWTGEASDRFHDEHQTEVPRWLKAGDSLNAARRALETFAECLSWAQGQAAEAIELWKQGDEATRRAHAAHDQAVADAQARTQSNAGRGDPTVVQAPAFSDPGEAQRQAARDMLERARQQLADVGDRTADALSAEAVLAPQDSQKQADANFYGGIWCRLPA</sequence>
<comment type="caution">
    <text evidence="3">The sequence shown here is derived from an EMBL/GenBank/DDBJ whole genome shotgun (WGS) entry which is preliminary data.</text>
</comment>
<evidence type="ECO:0000259" key="2">
    <source>
        <dbReference type="Pfam" id="PF21725"/>
    </source>
</evidence>
<gene>
    <name evidence="3" type="ORF">A8926_4766</name>
</gene>
<feature type="region of interest" description="Disordered" evidence="1">
    <location>
        <begin position="115"/>
        <end position="160"/>
    </location>
</feature>
<dbReference type="AlphaFoldDB" id="A0A2N3Y1P9"/>
<feature type="domain" description="Putative T7SS secretion signal" evidence="2">
    <location>
        <begin position="4"/>
        <end position="189"/>
    </location>
</feature>
<reference evidence="3" key="1">
    <citation type="submission" date="2017-12" db="EMBL/GenBank/DDBJ databases">
        <title>Sequencing the genomes of 1000 Actinobacteria strains.</title>
        <authorList>
            <person name="Klenk H.-P."/>
        </authorList>
    </citation>
    <scope>NUCLEOTIDE SEQUENCE [LARGE SCALE GENOMIC DNA]</scope>
    <source>
        <strain evidence="3">DSM 44228</strain>
    </source>
</reference>
<organism evidence="3 4">
    <name type="scientific">Saccharopolyspora spinosa</name>
    <dbReference type="NCBI Taxonomy" id="60894"/>
    <lineage>
        <taxon>Bacteria</taxon>
        <taxon>Bacillati</taxon>
        <taxon>Actinomycetota</taxon>
        <taxon>Actinomycetes</taxon>
        <taxon>Pseudonocardiales</taxon>
        <taxon>Pseudonocardiaceae</taxon>
        <taxon>Saccharopolyspora</taxon>
    </lineage>
</organism>
<dbReference type="InterPro" id="IPR049082">
    <property type="entry name" value="T7SS_signal"/>
</dbReference>
<proteinExistence type="predicted"/>
<dbReference type="EMBL" id="PJNB01000001">
    <property type="protein sequence ID" value="PKW16868.1"/>
    <property type="molecule type" value="Genomic_DNA"/>
</dbReference>
<evidence type="ECO:0000256" key="1">
    <source>
        <dbReference type="SAM" id="MobiDB-lite"/>
    </source>
</evidence>
<dbReference type="RefSeq" id="WP_010315319.1">
    <property type="nucleotide sequence ID" value="NZ_CP061007.1"/>
</dbReference>
<dbReference type="Pfam" id="PF21725">
    <property type="entry name" value="T7SS_signal"/>
    <property type="match status" value="1"/>
</dbReference>
<dbReference type="Proteomes" id="UP000233786">
    <property type="component" value="Unassembled WGS sequence"/>
</dbReference>
<dbReference type="OrthoDB" id="5194739at2"/>
<protein>
    <recommendedName>
        <fullName evidence="2">Putative T7SS secretion signal domain-containing protein</fullName>
    </recommendedName>
</protein>
<evidence type="ECO:0000313" key="3">
    <source>
        <dbReference type="EMBL" id="PKW16868.1"/>
    </source>
</evidence>
<dbReference type="STRING" id="994479.GCA_000194155_07533"/>
<keyword evidence="4" id="KW-1185">Reference proteome</keyword>
<accession>A0A2N3Y1P9</accession>